<dbReference type="Gene3D" id="3.40.50.11860">
    <property type="entry name" value="Diphthamide synthesis DPH1/DPH2 domain 3"/>
    <property type="match status" value="1"/>
</dbReference>
<evidence type="ECO:0000256" key="11">
    <source>
        <dbReference type="ARBA" id="ARBA00031690"/>
    </source>
</evidence>
<dbReference type="PANTHER" id="PTHR10762">
    <property type="entry name" value="DIPHTHAMIDE BIOSYNTHESIS PROTEIN"/>
    <property type="match status" value="1"/>
</dbReference>
<dbReference type="InterPro" id="IPR012942">
    <property type="entry name" value="SRR1-like"/>
</dbReference>
<dbReference type="FunFam" id="3.40.50.11850:FF:000001">
    <property type="entry name" value="2-(3-amino-3-carboxypropyl)histidine synthase subunit 1"/>
    <property type="match status" value="1"/>
</dbReference>
<dbReference type="UniPathway" id="UPA00559"/>
<dbReference type="AlphaFoldDB" id="A0A2T7PE91"/>
<dbReference type="PANTHER" id="PTHR10762:SF1">
    <property type="entry name" value="2-(3-AMINO-3-CARBOXYPROPYL)HISTIDINE SYNTHASE SUBUNIT 1"/>
    <property type="match status" value="1"/>
</dbReference>
<dbReference type="Gene3D" id="3.40.50.11850">
    <property type="entry name" value="Diphthamide synthesis DPH1/DPH2 domain 2"/>
    <property type="match status" value="1"/>
</dbReference>
<dbReference type="GO" id="GO:0017183">
    <property type="term" value="P:protein histidyl modification to diphthamide"/>
    <property type="evidence" value="ECO:0007669"/>
    <property type="project" value="UniProtKB-UniPathway"/>
</dbReference>
<comment type="cofactor">
    <cofactor evidence="1">
        <name>[4Fe-4S] cluster</name>
        <dbReference type="ChEBI" id="CHEBI:49883"/>
    </cofactor>
</comment>
<protein>
    <recommendedName>
        <fullName evidence="5">2-(3-amino-3-carboxypropyl)histidine synthase subunit 1</fullName>
        <ecNumber evidence="4">2.5.1.108</ecNumber>
    </recommendedName>
    <alternativeName>
        <fullName evidence="12">Diphthamide biosynthesis protein 1</fullName>
    </alternativeName>
    <alternativeName>
        <fullName evidence="13">Diphtheria toxin resistance protein 1</fullName>
    </alternativeName>
    <alternativeName>
        <fullName evidence="11">S-adenosyl-L-methionine:L-histidine 3-amino-3-carboxypropyltransferase 1</fullName>
    </alternativeName>
</protein>
<dbReference type="NCBIfam" id="TIGR00322">
    <property type="entry name" value="diphth2_R"/>
    <property type="match status" value="1"/>
</dbReference>
<evidence type="ECO:0000256" key="9">
    <source>
        <dbReference type="ARBA" id="ARBA00023004"/>
    </source>
</evidence>
<evidence type="ECO:0000256" key="10">
    <source>
        <dbReference type="ARBA" id="ARBA00023014"/>
    </source>
</evidence>
<evidence type="ECO:0000256" key="4">
    <source>
        <dbReference type="ARBA" id="ARBA00012221"/>
    </source>
</evidence>
<keyword evidence="18" id="KW-1185">Reference proteome</keyword>
<comment type="caution">
    <text evidence="17">The sequence shown here is derived from an EMBL/GenBank/DDBJ whole genome shotgun (WGS) entry which is preliminary data.</text>
</comment>
<evidence type="ECO:0000256" key="1">
    <source>
        <dbReference type="ARBA" id="ARBA00001966"/>
    </source>
</evidence>
<keyword evidence="9" id="KW-0408">Iron</keyword>
<comment type="similarity">
    <text evidence="3">Belongs to the DPH1/DPH2 family. DPH1 subfamily.</text>
</comment>
<dbReference type="GO" id="GO:0090560">
    <property type="term" value="F:2-(3-amino-3-carboxypropyl)histidine synthase activity"/>
    <property type="evidence" value="ECO:0007669"/>
    <property type="project" value="UniProtKB-EC"/>
</dbReference>
<dbReference type="InterPro" id="IPR016435">
    <property type="entry name" value="DPH1/DPH2"/>
</dbReference>
<dbReference type="GO" id="GO:0051536">
    <property type="term" value="F:iron-sulfur cluster binding"/>
    <property type="evidence" value="ECO:0007669"/>
    <property type="project" value="UniProtKB-KW"/>
</dbReference>
<feature type="region of interest" description="Disordered" evidence="15">
    <location>
        <begin position="313"/>
        <end position="350"/>
    </location>
</feature>
<dbReference type="OrthoDB" id="1649088at2759"/>
<dbReference type="Proteomes" id="UP000245119">
    <property type="component" value="Linkage Group LG4"/>
</dbReference>
<evidence type="ECO:0000256" key="2">
    <source>
        <dbReference type="ARBA" id="ARBA00005156"/>
    </source>
</evidence>
<comment type="pathway">
    <text evidence="2">Protein modification; peptidyl-diphthamide biosynthesis.</text>
</comment>
<evidence type="ECO:0000256" key="12">
    <source>
        <dbReference type="ARBA" id="ARBA00032574"/>
    </source>
</evidence>
<keyword evidence="10" id="KW-0411">Iron-sulfur</keyword>
<proteinExistence type="inferred from homology"/>
<evidence type="ECO:0000256" key="14">
    <source>
        <dbReference type="ARBA" id="ARBA00048403"/>
    </source>
</evidence>
<dbReference type="GO" id="GO:0046872">
    <property type="term" value="F:metal ion binding"/>
    <property type="evidence" value="ECO:0007669"/>
    <property type="project" value="UniProtKB-KW"/>
</dbReference>
<dbReference type="EC" id="2.5.1.108" evidence="4"/>
<feature type="domain" description="SRR1-like" evidence="16">
    <location>
        <begin position="401"/>
        <end position="513"/>
    </location>
</feature>
<evidence type="ECO:0000313" key="17">
    <source>
        <dbReference type="EMBL" id="PVD31728.1"/>
    </source>
</evidence>
<evidence type="ECO:0000256" key="15">
    <source>
        <dbReference type="SAM" id="MobiDB-lite"/>
    </source>
</evidence>
<reference evidence="17 18" key="1">
    <citation type="submission" date="2018-04" db="EMBL/GenBank/DDBJ databases">
        <title>The genome of golden apple snail Pomacea canaliculata provides insight into stress tolerance and invasive adaptation.</title>
        <authorList>
            <person name="Liu C."/>
            <person name="Liu B."/>
            <person name="Ren Y."/>
            <person name="Zhang Y."/>
            <person name="Wang H."/>
            <person name="Li S."/>
            <person name="Jiang F."/>
            <person name="Yin L."/>
            <person name="Zhang G."/>
            <person name="Qian W."/>
            <person name="Fan W."/>
        </authorList>
    </citation>
    <scope>NUCLEOTIDE SEQUENCE [LARGE SCALE GENOMIC DNA]</scope>
    <source>
        <strain evidence="17">SZHN2017</strain>
        <tissue evidence="17">Muscle</tissue>
    </source>
</reference>
<organism evidence="17 18">
    <name type="scientific">Pomacea canaliculata</name>
    <name type="common">Golden apple snail</name>
    <dbReference type="NCBI Taxonomy" id="400727"/>
    <lineage>
        <taxon>Eukaryota</taxon>
        <taxon>Metazoa</taxon>
        <taxon>Spiralia</taxon>
        <taxon>Lophotrochozoa</taxon>
        <taxon>Mollusca</taxon>
        <taxon>Gastropoda</taxon>
        <taxon>Caenogastropoda</taxon>
        <taxon>Architaenioglossa</taxon>
        <taxon>Ampullarioidea</taxon>
        <taxon>Ampullariidae</taxon>
        <taxon>Pomacea</taxon>
    </lineage>
</organism>
<gene>
    <name evidence="17" type="ORF">C0Q70_07146</name>
</gene>
<keyword evidence="8" id="KW-0479">Metal-binding</keyword>
<dbReference type="Pfam" id="PF07985">
    <property type="entry name" value="SRR1"/>
    <property type="match status" value="1"/>
</dbReference>
<keyword evidence="7" id="KW-0949">S-adenosyl-L-methionine</keyword>
<evidence type="ECO:0000259" key="16">
    <source>
        <dbReference type="Pfam" id="PF07985"/>
    </source>
</evidence>
<dbReference type="InterPro" id="IPR042263">
    <property type="entry name" value="DPH1/DPH2_1"/>
</dbReference>
<dbReference type="Gene3D" id="3.40.50.11840">
    <property type="entry name" value="Diphthamide synthesis DPH1/DPH2 domain 1"/>
    <property type="match status" value="1"/>
</dbReference>
<dbReference type="EMBL" id="PZQS01000004">
    <property type="protein sequence ID" value="PVD31728.1"/>
    <property type="molecule type" value="Genomic_DNA"/>
</dbReference>
<dbReference type="STRING" id="400727.A0A2T7PE91"/>
<evidence type="ECO:0000256" key="3">
    <source>
        <dbReference type="ARBA" id="ARBA00010173"/>
    </source>
</evidence>
<dbReference type="FunFam" id="3.40.50.11840:FF:000020">
    <property type="entry name" value="2-(3-amino-3-carboxypropyl)histidine synthase subunit 1"/>
    <property type="match status" value="1"/>
</dbReference>
<keyword evidence="6" id="KW-0808">Transferase</keyword>
<dbReference type="SFLD" id="SFLDS00032">
    <property type="entry name" value="Radical_SAM_3-amino-3-carboxyp"/>
    <property type="match status" value="1"/>
</dbReference>
<dbReference type="FunFam" id="3.40.50.11860:FF:000002">
    <property type="entry name" value="2-(3-amino-3-carboxypropyl)histidine synthase subunit 1"/>
    <property type="match status" value="1"/>
</dbReference>
<comment type="catalytic activity">
    <reaction evidence="14">
        <text>L-histidyl-[translation elongation factor 2] + S-adenosyl-L-methionine = 2-[(3S)-amino-3-carboxypropyl]-L-histidyl-[translation elongation factor 2] + S-methyl-5'-thioadenosine + H(+)</text>
        <dbReference type="Rhea" id="RHEA:36783"/>
        <dbReference type="Rhea" id="RHEA-COMP:9748"/>
        <dbReference type="Rhea" id="RHEA-COMP:9749"/>
        <dbReference type="ChEBI" id="CHEBI:15378"/>
        <dbReference type="ChEBI" id="CHEBI:17509"/>
        <dbReference type="ChEBI" id="CHEBI:29979"/>
        <dbReference type="ChEBI" id="CHEBI:59789"/>
        <dbReference type="ChEBI" id="CHEBI:73995"/>
        <dbReference type="EC" id="2.5.1.108"/>
    </reaction>
</comment>
<dbReference type="Pfam" id="PF01866">
    <property type="entry name" value="Diphthamide_syn"/>
    <property type="match status" value="1"/>
</dbReference>
<evidence type="ECO:0000256" key="13">
    <source>
        <dbReference type="ARBA" id="ARBA00032789"/>
    </source>
</evidence>
<evidence type="ECO:0000256" key="6">
    <source>
        <dbReference type="ARBA" id="ARBA00022679"/>
    </source>
</evidence>
<name>A0A2T7PE91_POMCA</name>
<sequence>MLRVIVDGYVFLRFTEAETMIMGDVTYGACCVDDFTARALGADLMVHYGHSCLIPIDRTQGIQMLYVFVDIKIDTFHFIETLRFNFEHGSHLALVSTIQFVAALQSAKQELSKDFTILLPQCKPLSPGEILGCTSPHLHKADAIIYLGDGRFHLESIMIHNPSVPAYKYDPYNKEFTREYYDFDRMKANRQAAIAVASQAKRIGLVLGTLGRQGSPQVLETMKEQIIASGKECVTVLLSEVFPDKMKLFQDVDVWVQIACPRLSIDWGTAFEKPLLTPYELAVALKNAEWYETYPMDYYAYDSLGPWTVNNVKHQSNSRQRRPHRKISSTADKSSALTVQAGNSSAGMEGKDDAASDIKVHLMADTLEKALRCQPRFPVPDTSSSIGQKKGLSADVPRDLDMLVYGLGNFATCHIASYQLALMLALRDQRIVSCDRCDVYDPRFTWWEKQILTDEGCSVIPHNEEGKRLCSRPTLVFMPHCGKALFNNFLWANWKLDVLTNLVILGNSFSSIICSASDKSHWCSLSGLSMPKMSKPVTSHSDHF</sequence>
<evidence type="ECO:0000256" key="8">
    <source>
        <dbReference type="ARBA" id="ARBA00022723"/>
    </source>
</evidence>
<evidence type="ECO:0000256" key="7">
    <source>
        <dbReference type="ARBA" id="ARBA00022691"/>
    </source>
</evidence>
<dbReference type="InterPro" id="IPR042264">
    <property type="entry name" value="DPH1/DPH2_2"/>
</dbReference>
<evidence type="ECO:0000256" key="5">
    <source>
        <dbReference type="ARBA" id="ARBA00021915"/>
    </source>
</evidence>
<dbReference type="InterPro" id="IPR042265">
    <property type="entry name" value="DPH1/DPH2_3"/>
</dbReference>
<accession>A0A2T7PE91</accession>
<evidence type="ECO:0000313" key="18">
    <source>
        <dbReference type="Proteomes" id="UP000245119"/>
    </source>
</evidence>
<feature type="compositionally biased region" description="Polar residues" evidence="15">
    <location>
        <begin position="328"/>
        <end position="346"/>
    </location>
</feature>